<dbReference type="PANTHER" id="PTHR46300:SF5">
    <property type="entry name" value="CYTOCHROME P450"/>
    <property type="match status" value="1"/>
</dbReference>
<sequence>MSFPIPIWFLFVLWAAYFCLVALPRRRRASRRLPPGPPREYFIGNLRQMPTEKAPLVFHEWARKYGDILYLELPGQSIVVLDSLQAAEDLLDMRSAIYSDRPKFRLYELFGWTSSLTGLPYGKKLAKHRQMHQSYLTRQKCVDYMPMQLQEARDLVRNLVSSEPAGYETCLSRFATGIITQIVSGHKIESDDDPYLRISKMALESLVRAEGTPGGTTMDFFPFLQYFPRWFPGTHYATVANRWRPTVRELYNYSVQSVKDKRDSGDATPSFILSQLNEMETCDKETEEDEEDLKGTAGSMFAAGESTTWSALSVFVLAMVLHPEYQLKAQEELDKVIGTARLPEFADRESLPYVECVYQEVFRWAPGVPLGVPHRCMEDNIYRGTMIPAGSIVYANIKGMCLDENTYWNPTAFSPQRYLPKPNGRGEPYFPAKFGFGRRVCTGQYLADNSIWIAVATLLAACTIINAVDADGKVIVPDGSMSYGLMSHPNEYRCVVKPQTAQIERMMMDRDAL</sequence>
<accession>A0AAD7ALG5</accession>
<evidence type="ECO:0000256" key="6">
    <source>
        <dbReference type="ARBA" id="ARBA00023002"/>
    </source>
</evidence>
<dbReference type="InterPro" id="IPR001128">
    <property type="entry name" value="Cyt_P450"/>
</dbReference>
<comment type="pathway">
    <text evidence="2">Secondary metabolite biosynthesis.</text>
</comment>
<dbReference type="PRINTS" id="PR00463">
    <property type="entry name" value="EP450I"/>
</dbReference>
<comment type="cofactor">
    <cofactor evidence="1 9">
        <name>heme</name>
        <dbReference type="ChEBI" id="CHEBI:30413"/>
    </cofactor>
</comment>
<dbReference type="PANTHER" id="PTHR46300">
    <property type="entry name" value="P450, PUTATIVE (EUROFUNG)-RELATED-RELATED"/>
    <property type="match status" value="1"/>
</dbReference>
<dbReference type="EMBL" id="JARIHO010000004">
    <property type="protein sequence ID" value="KAJ7362406.1"/>
    <property type="molecule type" value="Genomic_DNA"/>
</dbReference>
<keyword evidence="10" id="KW-0812">Transmembrane</keyword>
<keyword evidence="4 9" id="KW-0349">Heme</keyword>
<keyword evidence="12" id="KW-1185">Reference proteome</keyword>
<evidence type="ECO:0000313" key="12">
    <source>
        <dbReference type="Proteomes" id="UP001218218"/>
    </source>
</evidence>
<evidence type="ECO:0000256" key="10">
    <source>
        <dbReference type="SAM" id="Phobius"/>
    </source>
</evidence>
<evidence type="ECO:0000256" key="1">
    <source>
        <dbReference type="ARBA" id="ARBA00001971"/>
    </source>
</evidence>
<comment type="similarity">
    <text evidence="3">Belongs to the cytochrome P450 family.</text>
</comment>
<dbReference type="AlphaFoldDB" id="A0AAD7ALG5"/>
<feature type="binding site" description="axial binding residue" evidence="9">
    <location>
        <position position="441"/>
    </location>
    <ligand>
        <name>heme</name>
        <dbReference type="ChEBI" id="CHEBI:30413"/>
    </ligand>
    <ligandPart>
        <name>Fe</name>
        <dbReference type="ChEBI" id="CHEBI:18248"/>
    </ligandPart>
</feature>
<keyword evidence="6" id="KW-0560">Oxidoreductase</keyword>
<organism evidence="11 12">
    <name type="scientific">Mycena albidolilacea</name>
    <dbReference type="NCBI Taxonomy" id="1033008"/>
    <lineage>
        <taxon>Eukaryota</taxon>
        <taxon>Fungi</taxon>
        <taxon>Dikarya</taxon>
        <taxon>Basidiomycota</taxon>
        <taxon>Agaricomycotina</taxon>
        <taxon>Agaricomycetes</taxon>
        <taxon>Agaricomycetidae</taxon>
        <taxon>Agaricales</taxon>
        <taxon>Marasmiineae</taxon>
        <taxon>Mycenaceae</taxon>
        <taxon>Mycena</taxon>
    </lineage>
</organism>
<dbReference type="GO" id="GO:0004497">
    <property type="term" value="F:monooxygenase activity"/>
    <property type="evidence" value="ECO:0007669"/>
    <property type="project" value="UniProtKB-KW"/>
</dbReference>
<reference evidence="11" key="1">
    <citation type="submission" date="2023-03" db="EMBL/GenBank/DDBJ databases">
        <title>Massive genome expansion in bonnet fungi (Mycena s.s.) driven by repeated elements and novel gene families across ecological guilds.</title>
        <authorList>
            <consortium name="Lawrence Berkeley National Laboratory"/>
            <person name="Harder C.B."/>
            <person name="Miyauchi S."/>
            <person name="Viragh M."/>
            <person name="Kuo A."/>
            <person name="Thoen E."/>
            <person name="Andreopoulos B."/>
            <person name="Lu D."/>
            <person name="Skrede I."/>
            <person name="Drula E."/>
            <person name="Henrissat B."/>
            <person name="Morin E."/>
            <person name="Kohler A."/>
            <person name="Barry K."/>
            <person name="LaButti K."/>
            <person name="Morin E."/>
            <person name="Salamov A."/>
            <person name="Lipzen A."/>
            <person name="Mereny Z."/>
            <person name="Hegedus B."/>
            <person name="Baldrian P."/>
            <person name="Stursova M."/>
            <person name="Weitz H."/>
            <person name="Taylor A."/>
            <person name="Grigoriev I.V."/>
            <person name="Nagy L.G."/>
            <person name="Martin F."/>
            <person name="Kauserud H."/>
        </authorList>
    </citation>
    <scope>NUCLEOTIDE SEQUENCE</scope>
    <source>
        <strain evidence="11">CBHHK002</strain>
    </source>
</reference>
<keyword evidence="5 9" id="KW-0479">Metal-binding</keyword>
<dbReference type="InterPro" id="IPR050364">
    <property type="entry name" value="Cytochrome_P450_fung"/>
</dbReference>
<keyword evidence="10" id="KW-1133">Transmembrane helix</keyword>
<dbReference type="GO" id="GO:0016705">
    <property type="term" value="F:oxidoreductase activity, acting on paired donors, with incorporation or reduction of molecular oxygen"/>
    <property type="evidence" value="ECO:0007669"/>
    <property type="project" value="InterPro"/>
</dbReference>
<keyword evidence="8" id="KW-0503">Monooxygenase</keyword>
<protein>
    <submittedName>
        <fullName evidence="11">Cytochrome P450</fullName>
    </submittedName>
</protein>
<feature type="transmembrane region" description="Helical" evidence="10">
    <location>
        <begin position="6"/>
        <end position="23"/>
    </location>
</feature>
<keyword evidence="10" id="KW-0472">Membrane</keyword>
<keyword evidence="7 9" id="KW-0408">Iron</keyword>
<gene>
    <name evidence="11" type="ORF">DFH08DRAFT_683150</name>
</gene>
<dbReference type="Pfam" id="PF00067">
    <property type="entry name" value="p450"/>
    <property type="match status" value="1"/>
</dbReference>
<name>A0AAD7ALG5_9AGAR</name>
<evidence type="ECO:0000256" key="5">
    <source>
        <dbReference type="ARBA" id="ARBA00022723"/>
    </source>
</evidence>
<dbReference type="SUPFAM" id="SSF48264">
    <property type="entry name" value="Cytochrome P450"/>
    <property type="match status" value="1"/>
</dbReference>
<dbReference type="Proteomes" id="UP001218218">
    <property type="component" value="Unassembled WGS sequence"/>
</dbReference>
<dbReference type="CDD" id="cd11065">
    <property type="entry name" value="CYP64-like"/>
    <property type="match status" value="1"/>
</dbReference>
<dbReference type="InterPro" id="IPR036396">
    <property type="entry name" value="Cyt_P450_sf"/>
</dbReference>
<evidence type="ECO:0000256" key="8">
    <source>
        <dbReference type="ARBA" id="ARBA00023033"/>
    </source>
</evidence>
<comment type="caution">
    <text evidence="11">The sequence shown here is derived from an EMBL/GenBank/DDBJ whole genome shotgun (WGS) entry which is preliminary data.</text>
</comment>
<evidence type="ECO:0000256" key="2">
    <source>
        <dbReference type="ARBA" id="ARBA00005179"/>
    </source>
</evidence>
<evidence type="ECO:0000313" key="11">
    <source>
        <dbReference type="EMBL" id="KAJ7362406.1"/>
    </source>
</evidence>
<evidence type="ECO:0000256" key="3">
    <source>
        <dbReference type="ARBA" id="ARBA00010617"/>
    </source>
</evidence>
<dbReference type="GO" id="GO:0005506">
    <property type="term" value="F:iron ion binding"/>
    <property type="evidence" value="ECO:0007669"/>
    <property type="project" value="InterPro"/>
</dbReference>
<dbReference type="Gene3D" id="1.10.630.10">
    <property type="entry name" value="Cytochrome P450"/>
    <property type="match status" value="1"/>
</dbReference>
<evidence type="ECO:0000256" key="4">
    <source>
        <dbReference type="ARBA" id="ARBA00022617"/>
    </source>
</evidence>
<proteinExistence type="inferred from homology"/>
<dbReference type="InterPro" id="IPR002401">
    <property type="entry name" value="Cyt_P450_E_grp-I"/>
</dbReference>
<evidence type="ECO:0000256" key="9">
    <source>
        <dbReference type="PIRSR" id="PIRSR602401-1"/>
    </source>
</evidence>
<dbReference type="GO" id="GO:0020037">
    <property type="term" value="F:heme binding"/>
    <property type="evidence" value="ECO:0007669"/>
    <property type="project" value="InterPro"/>
</dbReference>
<evidence type="ECO:0000256" key="7">
    <source>
        <dbReference type="ARBA" id="ARBA00023004"/>
    </source>
</evidence>